<sequence length="169" mass="17971">MLALFREIRLWTDRSPESSGGWGQLSRVRQFASRWRGHVSLERGAETQWVAEIAGLGAGRVETEPVPAVKPAALSRSGRASEGADSWWHPVGAGRLADAGWIGRGQTPVPMVVRAAVLSPSAIHGETQAGATRRSACASARTGAARRAQQQQQRVAGGQGAEVLFRLIG</sequence>
<evidence type="ECO:0000313" key="2">
    <source>
        <dbReference type="Proteomes" id="UP000501240"/>
    </source>
</evidence>
<gene>
    <name evidence="1" type="ORF">ACTIVE_8842</name>
</gene>
<accession>A0A7D4AXG3</accession>
<reference evidence="1 2" key="1">
    <citation type="submission" date="2020-05" db="EMBL/GenBank/DDBJ databases">
        <title>Actinomadura verrucosospora NRRL-B18236 (PFL_A860) Genome sequencing and assembly.</title>
        <authorList>
            <person name="Samborskyy M."/>
        </authorList>
    </citation>
    <scope>NUCLEOTIDE SEQUENCE [LARGE SCALE GENOMIC DNA]</scope>
    <source>
        <strain evidence="1 2">NRRL:B18236</strain>
    </source>
</reference>
<proteinExistence type="predicted"/>
<protein>
    <submittedName>
        <fullName evidence="1">Uncharacterized protein</fullName>
    </submittedName>
</protein>
<evidence type="ECO:0000313" key="1">
    <source>
        <dbReference type="EMBL" id="QKG27189.1"/>
    </source>
</evidence>
<dbReference type="EMBL" id="CP053892">
    <property type="protein sequence ID" value="QKG27189.1"/>
    <property type="molecule type" value="Genomic_DNA"/>
</dbReference>
<dbReference type="AlphaFoldDB" id="A0A7D4AXG3"/>
<name>A0A7D4AXG3_ACTVE</name>
<organism evidence="1 2">
    <name type="scientific">Actinomadura verrucosospora</name>
    <dbReference type="NCBI Taxonomy" id="46165"/>
    <lineage>
        <taxon>Bacteria</taxon>
        <taxon>Bacillati</taxon>
        <taxon>Actinomycetota</taxon>
        <taxon>Actinomycetes</taxon>
        <taxon>Streptosporangiales</taxon>
        <taxon>Thermomonosporaceae</taxon>
        <taxon>Actinomadura</taxon>
    </lineage>
</organism>
<keyword evidence="2" id="KW-1185">Reference proteome</keyword>
<dbReference type="Proteomes" id="UP000501240">
    <property type="component" value="Chromosome"/>
</dbReference>